<dbReference type="EMBL" id="VSSQ01020841">
    <property type="protein sequence ID" value="MPM66018.1"/>
    <property type="molecule type" value="Genomic_DNA"/>
</dbReference>
<evidence type="ECO:0000313" key="1">
    <source>
        <dbReference type="EMBL" id="MPM66018.1"/>
    </source>
</evidence>
<reference evidence="1" key="1">
    <citation type="submission" date="2019-08" db="EMBL/GenBank/DDBJ databases">
        <authorList>
            <person name="Kucharzyk K."/>
            <person name="Murdoch R.W."/>
            <person name="Higgins S."/>
            <person name="Loffler F."/>
        </authorList>
    </citation>
    <scope>NUCLEOTIDE SEQUENCE</scope>
</reference>
<name>A0A645BLL7_9ZZZZ</name>
<dbReference type="AlphaFoldDB" id="A0A645BLL7"/>
<accession>A0A645BLL7</accession>
<gene>
    <name evidence="1" type="ORF">SDC9_112922</name>
</gene>
<sequence>MQTGFANVLLQQDKIMRQSDDTQDSLVNY</sequence>
<protein>
    <submittedName>
        <fullName evidence="1">Uncharacterized protein</fullName>
    </submittedName>
</protein>
<organism evidence="1">
    <name type="scientific">bioreactor metagenome</name>
    <dbReference type="NCBI Taxonomy" id="1076179"/>
    <lineage>
        <taxon>unclassified sequences</taxon>
        <taxon>metagenomes</taxon>
        <taxon>ecological metagenomes</taxon>
    </lineage>
</organism>
<proteinExistence type="predicted"/>
<comment type="caution">
    <text evidence="1">The sequence shown here is derived from an EMBL/GenBank/DDBJ whole genome shotgun (WGS) entry which is preliminary data.</text>
</comment>